<reference evidence="6 7" key="1">
    <citation type="submission" date="2023-07" db="EMBL/GenBank/DDBJ databases">
        <title>Sorghum-associated microbial communities from plants grown in Nebraska, USA.</title>
        <authorList>
            <person name="Schachtman D."/>
        </authorList>
    </citation>
    <scope>NUCLEOTIDE SEQUENCE [LARGE SCALE GENOMIC DNA]</scope>
    <source>
        <strain evidence="6 7">DS1307</strain>
    </source>
</reference>
<comment type="caution">
    <text evidence="6">The sequence shown here is derived from an EMBL/GenBank/DDBJ whole genome shotgun (WGS) entry which is preliminary data.</text>
</comment>
<keyword evidence="2" id="KW-0238">DNA-binding</keyword>
<evidence type="ECO:0000313" key="7">
    <source>
        <dbReference type="Proteomes" id="UP001241472"/>
    </source>
</evidence>
<keyword evidence="1" id="KW-0805">Transcription regulation</keyword>
<dbReference type="EMBL" id="JAUSRF010000015">
    <property type="protein sequence ID" value="MDP9839400.1"/>
    <property type="molecule type" value="Genomic_DNA"/>
</dbReference>
<evidence type="ECO:0000313" key="6">
    <source>
        <dbReference type="EMBL" id="MDP9839400.1"/>
    </source>
</evidence>
<keyword evidence="4" id="KW-0812">Transmembrane</keyword>
<feature type="transmembrane region" description="Helical" evidence="4">
    <location>
        <begin position="112"/>
        <end position="130"/>
    </location>
</feature>
<sequence>MLTIPLPFFAGLVFVLTLHLSLKGVELPGTRKIFNAFLALYAAQGIGIGLRFGYGVEGLVPLLPVTASAMPPLAYLAFRSLTASAVTKPWLHALPPLAVALSVAFARQFVDLLLFLTFVGYSIALWRITRAGGDEVMAEAALQRMRPALRAARLTAALMLFFALSDGALAVYAEFYGNAEVPLAVSVMNLAAIVAVVAYYLWPQMPETQPKPVEESASAAFPQDEAILARVSAALETLFADENLSLARLARKACLPARDVSVAINRATGLNVSQFVNNRRVAEACRLLDETGKSATTILFEVGFSTKSNFNREFRRVTGTNPRQWKARDRSTSALSGYGVDLVAGTQQVGNIQQS</sequence>
<evidence type="ECO:0000256" key="2">
    <source>
        <dbReference type="ARBA" id="ARBA00023125"/>
    </source>
</evidence>
<dbReference type="SMART" id="SM00342">
    <property type="entry name" value="HTH_ARAC"/>
    <property type="match status" value="1"/>
</dbReference>
<proteinExistence type="predicted"/>
<dbReference type="PANTHER" id="PTHR43280:SF29">
    <property type="entry name" value="ARAC-FAMILY TRANSCRIPTIONAL REGULATOR"/>
    <property type="match status" value="1"/>
</dbReference>
<keyword evidence="3" id="KW-0804">Transcription</keyword>
<dbReference type="PROSITE" id="PS01124">
    <property type="entry name" value="HTH_ARAC_FAMILY_2"/>
    <property type="match status" value="1"/>
</dbReference>
<dbReference type="RefSeq" id="WP_306837923.1">
    <property type="nucleotide sequence ID" value="NZ_JAUSRF010000015.1"/>
</dbReference>
<gene>
    <name evidence="6" type="ORF">J2T09_004176</name>
</gene>
<evidence type="ECO:0000256" key="1">
    <source>
        <dbReference type="ARBA" id="ARBA00023015"/>
    </source>
</evidence>
<organism evidence="6 7">
    <name type="scientific">Neorhizobium huautlense</name>
    <dbReference type="NCBI Taxonomy" id="67774"/>
    <lineage>
        <taxon>Bacteria</taxon>
        <taxon>Pseudomonadati</taxon>
        <taxon>Pseudomonadota</taxon>
        <taxon>Alphaproteobacteria</taxon>
        <taxon>Hyphomicrobiales</taxon>
        <taxon>Rhizobiaceae</taxon>
        <taxon>Rhizobium/Agrobacterium group</taxon>
        <taxon>Neorhizobium</taxon>
    </lineage>
</organism>
<keyword evidence="4" id="KW-0472">Membrane</keyword>
<keyword evidence="7" id="KW-1185">Reference proteome</keyword>
<dbReference type="InterPro" id="IPR018060">
    <property type="entry name" value="HTH_AraC"/>
</dbReference>
<dbReference type="SUPFAM" id="SSF46689">
    <property type="entry name" value="Homeodomain-like"/>
    <property type="match status" value="1"/>
</dbReference>
<name>A0ABT9PY44_9HYPH</name>
<feature type="transmembrane region" description="Helical" evidence="4">
    <location>
        <begin position="6"/>
        <end position="22"/>
    </location>
</feature>
<evidence type="ECO:0000259" key="5">
    <source>
        <dbReference type="PROSITE" id="PS01124"/>
    </source>
</evidence>
<accession>A0ABT9PY44</accession>
<evidence type="ECO:0000256" key="3">
    <source>
        <dbReference type="ARBA" id="ARBA00023163"/>
    </source>
</evidence>
<keyword evidence="4" id="KW-1133">Transmembrane helix</keyword>
<dbReference type="PANTHER" id="PTHR43280">
    <property type="entry name" value="ARAC-FAMILY TRANSCRIPTIONAL REGULATOR"/>
    <property type="match status" value="1"/>
</dbReference>
<feature type="transmembrane region" description="Helical" evidence="4">
    <location>
        <begin position="181"/>
        <end position="202"/>
    </location>
</feature>
<dbReference type="Pfam" id="PF12833">
    <property type="entry name" value="HTH_18"/>
    <property type="match status" value="1"/>
</dbReference>
<dbReference type="Gene3D" id="1.10.10.60">
    <property type="entry name" value="Homeodomain-like"/>
    <property type="match status" value="1"/>
</dbReference>
<protein>
    <submittedName>
        <fullName evidence="6">AraC-like DNA-binding protein</fullName>
    </submittedName>
</protein>
<feature type="transmembrane region" description="Helical" evidence="4">
    <location>
        <begin position="34"/>
        <end position="54"/>
    </location>
</feature>
<dbReference type="InterPro" id="IPR009057">
    <property type="entry name" value="Homeodomain-like_sf"/>
</dbReference>
<feature type="domain" description="HTH araC/xylS-type" evidence="5">
    <location>
        <begin position="229"/>
        <end position="328"/>
    </location>
</feature>
<dbReference type="Proteomes" id="UP001241472">
    <property type="component" value="Unassembled WGS sequence"/>
</dbReference>
<feature type="transmembrane region" description="Helical" evidence="4">
    <location>
        <begin position="151"/>
        <end position="175"/>
    </location>
</feature>
<evidence type="ECO:0000256" key="4">
    <source>
        <dbReference type="SAM" id="Phobius"/>
    </source>
</evidence>